<dbReference type="SMART" id="SM00304">
    <property type="entry name" value="HAMP"/>
    <property type="match status" value="2"/>
</dbReference>
<feature type="transmembrane region" description="Helical" evidence="8">
    <location>
        <begin position="185"/>
        <end position="211"/>
    </location>
</feature>
<keyword evidence="2 8" id="KW-0812">Transmembrane</keyword>
<dbReference type="PANTHER" id="PTHR32089:SF119">
    <property type="entry name" value="METHYL-ACCEPTING CHEMOTAXIS PROTEIN CTPL"/>
    <property type="match status" value="1"/>
</dbReference>
<dbReference type="PANTHER" id="PTHR32089">
    <property type="entry name" value="METHYL-ACCEPTING CHEMOTAXIS PROTEIN MCPB"/>
    <property type="match status" value="1"/>
</dbReference>
<dbReference type="GO" id="GO:0007165">
    <property type="term" value="P:signal transduction"/>
    <property type="evidence" value="ECO:0007669"/>
    <property type="project" value="UniProtKB-KW"/>
</dbReference>
<accession>A0A0K6H7D5</accession>
<sequence length="539" mass="57269">MNISQRLLATLSLALAALLLVGGFGIWQLRQSNQRLEYLSANTFPSLTALHEAQAQVSEMRLGVLRLVLATTAEDQASAVERIQKADGALETQLKQYEDTLLVNDEDRALLQKDREAAETYRKVHQQVKALATAGQLPAAQALVTSGTHRNAARALQDALAAHVSFNYTLADNLRQDNASAYRSAFATSVGAMVVAVLVCGISGLLLFLAIRRSLSGIAGSLGTVRESLDFTHRAVVLRRDEVGVTAQAFNELLARLQQSFGSIVTSVRSMDEAMTQMTHHTGEIATSSHHQSEAAAGMASAIEQLTVSINHVADRAQEASQQTREAGQTAEEGSQVILATVEGITTVAHSIEEAATRIGRLRADSETIATVLGVIKDIADQTNLLALNAAIEAARAGETGRGFAVVADEVRKLAERTAASTTEIASVIQKMQQGTHEAVSSMESVVQRVGREAESARAASEAIGRIRSLTQRAMESVQDISGSIGEQSAASQTIAQTVEQIAQMAEENSAAADNTASAAQGVHAQARDILATVSQYRV</sequence>
<dbReference type="CDD" id="cd11386">
    <property type="entry name" value="MCP_signal"/>
    <property type="match status" value="1"/>
</dbReference>
<protein>
    <submittedName>
        <fullName evidence="11">Methyl-accepting chemotaxis protein</fullName>
    </submittedName>
</protein>
<evidence type="ECO:0000256" key="7">
    <source>
        <dbReference type="PROSITE-ProRule" id="PRU00284"/>
    </source>
</evidence>
<evidence type="ECO:0000259" key="9">
    <source>
        <dbReference type="PROSITE" id="PS50111"/>
    </source>
</evidence>
<dbReference type="RefSeq" id="WP_054284805.1">
    <property type="nucleotide sequence ID" value="NZ_CYHA01000009.1"/>
</dbReference>
<keyword evidence="4 8" id="KW-0472">Membrane</keyword>
<keyword evidence="3 8" id="KW-1133">Transmembrane helix</keyword>
<dbReference type="Pfam" id="PF00015">
    <property type="entry name" value="MCPsignal"/>
    <property type="match status" value="1"/>
</dbReference>
<dbReference type="InterPro" id="IPR004090">
    <property type="entry name" value="Chemotax_Me-accpt_rcpt"/>
</dbReference>
<dbReference type="Gene3D" id="1.10.287.950">
    <property type="entry name" value="Methyl-accepting chemotaxis protein"/>
    <property type="match status" value="1"/>
</dbReference>
<evidence type="ECO:0000256" key="3">
    <source>
        <dbReference type="ARBA" id="ARBA00022989"/>
    </source>
</evidence>
<dbReference type="EMBL" id="CYHA01000009">
    <property type="protein sequence ID" value="CUA86745.1"/>
    <property type="molecule type" value="Genomic_DNA"/>
</dbReference>
<comment type="similarity">
    <text evidence="6">Belongs to the methyl-accepting chemotaxis (MCP) protein family.</text>
</comment>
<evidence type="ECO:0000256" key="8">
    <source>
        <dbReference type="SAM" id="Phobius"/>
    </source>
</evidence>
<evidence type="ECO:0000313" key="11">
    <source>
        <dbReference type="EMBL" id="CUA86745.1"/>
    </source>
</evidence>
<evidence type="ECO:0000256" key="5">
    <source>
        <dbReference type="ARBA" id="ARBA00023224"/>
    </source>
</evidence>
<evidence type="ECO:0000256" key="2">
    <source>
        <dbReference type="ARBA" id="ARBA00022692"/>
    </source>
</evidence>
<reference evidence="12" key="1">
    <citation type="submission" date="2015-08" db="EMBL/GenBank/DDBJ databases">
        <authorList>
            <person name="Varghese N."/>
        </authorList>
    </citation>
    <scope>NUCLEOTIDE SEQUENCE [LARGE SCALE GENOMIC DNA]</scope>
    <source>
        <strain evidence="12">DSM 17901</strain>
    </source>
</reference>
<dbReference type="PROSITE" id="PS50885">
    <property type="entry name" value="HAMP"/>
    <property type="match status" value="1"/>
</dbReference>
<dbReference type="InterPro" id="IPR024478">
    <property type="entry name" value="HlyB_4HB_MCP"/>
</dbReference>
<evidence type="ECO:0000256" key="6">
    <source>
        <dbReference type="ARBA" id="ARBA00029447"/>
    </source>
</evidence>
<dbReference type="GO" id="GO:0004888">
    <property type="term" value="F:transmembrane signaling receptor activity"/>
    <property type="evidence" value="ECO:0007669"/>
    <property type="project" value="InterPro"/>
</dbReference>
<dbReference type="InterPro" id="IPR047347">
    <property type="entry name" value="YvaQ-like_sensor"/>
</dbReference>
<evidence type="ECO:0000256" key="1">
    <source>
        <dbReference type="ARBA" id="ARBA00004141"/>
    </source>
</evidence>
<dbReference type="GO" id="GO:0006935">
    <property type="term" value="P:chemotaxis"/>
    <property type="evidence" value="ECO:0007669"/>
    <property type="project" value="InterPro"/>
</dbReference>
<evidence type="ECO:0000313" key="12">
    <source>
        <dbReference type="Proteomes" id="UP000243535"/>
    </source>
</evidence>
<keyword evidence="5 7" id="KW-0807">Transducer</keyword>
<dbReference type="CDD" id="cd19411">
    <property type="entry name" value="MCP2201-like_sensor"/>
    <property type="match status" value="1"/>
</dbReference>
<dbReference type="PROSITE" id="PS50111">
    <property type="entry name" value="CHEMOTAXIS_TRANSDUC_2"/>
    <property type="match status" value="1"/>
</dbReference>
<dbReference type="GO" id="GO:0016020">
    <property type="term" value="C:membrane"/>
    <property type="evidence" value="ECO:0007669"/>
    <property type="project" value="UniProtKB-SubCell"/>
</dbReference>
<proteinExistence type="inferred from homology"/>
<dbReference type="SMART" id="SM00283">
    <property type="entry name" value="MA"/>
    <property type="match status" value="1"/>
</dbReference>
<dbReference type="OrthoDB" id="9179351at2"/>
<feature type="domain" description="Methyl-accepting transducer" evidence="9">
    <location>
        <begin position="267"/>
        <end position="503"/>
    </location>
</feature>
<dbReference type="Pfam" id="PF12729">
    <property type="entry name" value="4HB_MCP_1"/>
    <property type="match status" value="1"/>
</dbReference>
<dbReference type="InterPro" id="IPR003660">
    <property type="entry name" value="HAMP_dom"/>
</dbReference>
<gene>
    <name evidence="11" type="ORF">Ga0061063_2789</name>
</gene>
<dbReference type="InterPro" id="IPR004089">
    <property type="entry name" value="MCPsignal_dom"/>
</dbReference>
<comment type="subcellular location">
    <subcellularLocation>
        <location evidence="1">Membrane</location>
        <topology evidence="1">Multi-pass membrane protein</topology>
    </subcellularLocation>
</comment>
<evidence type="ECO:0000259" key="10">
    <source>
        <dbReference type="PROSITE" id="PS50885"/>
    </source>
</evidence>
<feature type="domain" description="HAMP" evidence="10">
    <location>
        <begin position="209"/>
        <end position="262"/>
    </location>
</feature>
<dbReference type="STRING" id="375574.GCA_001418035_02561"/>
<dbReference type="AlphaFoldDB" id="A0A0K6H7D5"/>
<organism evidence="11 12">
    <name type="scientific">Gulbenkiania indica</name>
    <dbReference type="NCBI Taxonomy" id="375574"/>
    <lineage>
        <taxon>Bacteria</taxon>
        <taxon>Pseudomonadati</taxon>
        <taxon>Pseudomonadota</taxon>
        <taxon>Betaproteobacteria</taxon>
        <taxon>Neisseriales</taxon>
        <taxon>Chromobacteriaceae</taxon>
        <taxon>Gulbenkiania</taxon>
    </lineage>
</organism>
<name>A0A0K6H7D5_9NEIS</name>
<dbReference type="SUPFAM" id="SSF58104">
    <property type="entry name" value="Methyl-accepting chemotaxis protein (MCP) signaling domain"/>
    <property type="match status" value="1"/>
</dbReference>
<evidence type="ECO:0000256" key="4">
    <source>
        <dbReference type="ARBA" id="ARBA00023136"/>
    </source>
</evidence>
<dbReference type="PRINTS" id="PR00260">
    <property type="entry name" value="CHEMTRNSDUCR"/>
</dbReference>
<dbReference type="CDD" id="cd06225">
    <property type="entry name" value="HAMP"/>
    <property type="match status" value="1"/>
</dbReference>
<dbReference type="FunFam" id="1.10.287.950:FF:000001">
    <property type="entry name" value="Methyl-accepting chemotaxis sensory transducer"/>
    <property type="match status" value="1"/>
</dbReference>
<keyword evidence="12" id="KW-1185">Reference proteome</keyword>
<dbReference type="Proteomes" id="UP000243535">
    <property type="component" value="Unassembled WGS sequence"/>
</dbReference>